<feature type="region of interest" description="Disordered" evidence="1">
    <location>
        <begin position="1"/>
        <end position="24"/>
    </location>
</feature>
<name>F0W7U7_9STRA</name>
<accession>F0W7U7</accession>
<reference evidence="2" key="1">
    <citation type="journal article" date="2011" name="PLoS Biol.">
        <title>Gene gain and loss during evolution of obligate parasitism in the white rust pathogen of Arabidopsis thaliana.</title>
        <authorList>
            <person name="Kemen E."/>
            <person name="Gardiner A."/>
            <person name="Schultz-Larsen T."/>
            <person name="Kemen A.C."/>
            <person name="Balmuth A.L."/>
            <person name="Robert-Seilaniantz A."/>
            <person name="Bailey K."/>
            <person name="Holub E."/>
            <person name="Studholme D.J."/>
            <person name="Maclean D."/>
            <person name="Jones J.D."/>
        </authorList>
    </citation>
    <scope>NUCLEOTIDE SEQUENCE</scope>
</reference>
<gene>
    <name evidence="2" type="primary">AlNc14C31G2897</name>
    <name evidence="2" type="ORF">ALNC14_033420</name>
</gene>
<evidence type="ECO:0000256" key="1">
    <source>
        <dbReference type="SAM" id="MobiDB-lite"/>
    </source>
</evidence>
<dbReference type="AlphaFoldDB" id="F0W7U7"/>
<organism evidence="2">
    <name type="scientific">Albugo laibachii Nc14</name>
    <dbReference type="NCBI Taxonomy" id="890382"/>
    <lineage>
        <taxon>Eukaryota</taxon>
        <taxon>Sar</taxon>
        <taxon>Stramenopiles</taxon>
        <taxon>Oomycota</taxon>
        <taxon>Peronosporomycetes</taxon>
        <taxon>Albuginales</taxon>
        <taxon>Albuginaceae</taxon>
        <taxon>Albugo</taxon>
    </lineage>
</organism>
<sequence length="206" mass="23026">MRKGLLNHINPVKTPSEDESNASNSKVNDMKAFAINSTMISPNLQSMVTSACSAAQSWDILKKFFLRRSLHNIIQKKRELHEFKMKKGGSVMDRFLRFDELCVSTQAIGAFIALDEQLVVLLGSMSEDFDQIIKIMENVPGMDMFQAKEMLLRESESISAKESMAWHSKRSTSVKVKVEQLGRTGTYRTSRGSVSGATSIGTNKLL</sequence>
<dbReference type="Pfam" id="PF14223">
    <property type="entry name" value="Retrotran_gag_2"/>
    <property type="match status" value="1"/>
</dbReference>
<feature type="region of interest" description="Disordered" evidence="1">
    <location>
        <begin position="187"/>
        <end position="206"/>
    </location>
</feature>
<evidence type="ECO:0000313" key="2">
    <source>
        <dbReference type="EMBL" id="CCA17199.1"/>
    </source>
</evidence>
<dbReference type="EMBL" id="FR824076">
    <property type="protein sequence ID" value="CCA17199.1"/>
    <property type="molecule type" value="Genomic_DNA"/>
</dbReference>
<dbReference type="HOGENOM" id="CLU_057967_0_1_1"/>
<protein>
    <submittedName>
        <fullName evidence="2">Putative polyprotein</fullName>
    </submittedName>
</protein>
<proteinExistence type="predicted"/>
<reference evidence="2" key="2">
    <citation type="submission" date="2011-02" db="EMBL/GenBank/DDBJ databases">
        <authorList>
            <person name="MacLean D."/>
        </authorList>
    </citation>
    <scope>NUCLEOTIDE SEQUENCE</scope>
</reference>